<dbReference type="InterPro" id="IPR003367">
    <property type="entry name" value="Thrombospondin_3-like_rpt"/>
</dbReference>
<dbReference type="InterPro" id="IPR013519">
    <property type="entry name" value="Int_alpha_beta-p"/>
</dbReference>
<dbReference type="Pfam" id="PF14312">
    <property type="entry name" value="FG-GAP_2"/>
    <property type="match status" value="7"/>
</dbReference>
<keyword evidence="1" id="KW-0732">Signal</keyword>
<dbReference type="EMBL" id="PTJC01000005">
    <property type="protein sequence ID" value="PPK88509.1"/>
    <property type="molecule type" value="Genomic_DNA"/>
</dbReference>
<proteinExistence type="predicted"/>
<dbReference type="CDD" id="cd00146">
    <property type="entry name" value="PKD"/>
    <property type="match status" value="1"/>
</dbReference>
<dbReference type="PANTHER" id="PTHR36220">
    <property type="entry name" value="UNNAMED PRODUCT"/>
    <property type="match status" value="1"/>
</dbReference>
<evidence type="ECO:0000313" key="6">
    <source>
        <dbReference type="EMBL" id="PPK88509.1"/>
    </source>
</evidence>
<feature type="domain" description="PKD" evidence="5">
    <location>
        <begin position="792"/>
        <end position="878"/>
    </location>
</feature>
<dbReference type="SMART" id="SM00191">
    <property type="entry name" value="Int_alpha"/>
    <property type="match status" value="4"/>
</dbReference>
<evidence type="ECO:0000256" key="4">
    <source>
        <dbReference type="SAM" id="MobiDB-lite"/>
    </source>
</evidence>
<dbReference type="NCBIfam" id="TIGR04183">
    <property type="entry name" value="Por_Secre_tail"/>
    <property type="match status" value="1"/>
</dbReference>
<dbReference type="OrthoDB" id="9805017at2"/>
<feature type="compositionally biased region" description="Polar residues" evidence="4">
    <location>
        <begin position="1063"/>
        <end position="1072"/>
    </location>
</feature>
<reference evidence="6 7" key="1">
    <citation type="submission" date="2018-02" db="EMBL/GenBank/DDBJ databases">
        <title>Genomic Encyclopedia of Archaeal and Bacterial Type Strains, Phase II (KMG-II): from individual species to whole genera.</title>
        <authorList>
            <person name="Goeker M."/>
        </authorList>
    </citation>
    <scope>NUCLEOTIDE SEQUENCE [LARGE SCALE GENOMIC DNA]</scope>
    <source>
        <strain evidence="6 7">DSM 29526</strain>
    </source>
</reference>
<dbReference type="InterPro" id="IPR022409">
    <property type="entry name" value="PKD/Chitinase_dom"/>
</dbReference>
<dbReference type="Proteomes" id="UP000237662">
    <property type="component" value="Unassembled WGS sequence"/>
</dbReference>
<dbReference type="Gene3D" id="2.60.40.10">
    <property type="entry name" value="Immunoglobulins"/>
    <property type="match status" value="2"/>
</dbReference>
<dbReference type="Pfam" id="PF18911">
    <property type="entry name" value="PKD_4"/>
    <property type="match status" value="1"/>
</dbReference>
<dbReference type="GO" id="GO:0007155">
    <property type="term" value="P:cell adhesion"/>
    <property type="evidence" value="ECO:0007669"/>
    <property type="project" value="InterPro"/>
</dbReference>
<dbReference type="InterPro" id="IPR035986">
    <property type="entry name" value="PKD_dom_sf"/>
</dbReference>
<keyword evidence="7" id="KW-1185">Reference proteome</keyword>
<evidence type="ECO:0000313" key="7">
    <source>
        <dbReference type="Proteomes" id="UP000237662"/>
    </source>
</evidence>
<dbReference type="InterPro" id="IPR013517">
    <property type="entry name" value="FG-GAP"/>
</dbReference>
<dbReference type="SUPFAM" id="SSF49299">
    <property type="entry name" value="PKD domain"/>
    <property type="match status" value="1"/>
</dbReference>
<dbReference type="AlphaFoldDB" id="A0A2S6IAM3"/>
<keyword evidence="3" id="KW-0325">Glycoprotein</keyword>
<dbReference type="InterPro" id="IPR013783">
    <property type="entry name" value="Ig-like_fold"/>
</dbReference>
<dbReference type="InterPro" id="IPR000601">
    <property type="entry name" value="PKD_dom"/>
</dbReference>
<evidence type="ECO:0000256" key="3">
    <source>
        <dbReference type="ARBA" id="ARBA00023180"/>
    </source>
</evidence>
<keyword evidence="2" id="KW-0677">Repeat</keyword>
<dbReference type="PANTHER" id="PTHR36220:SF1">
    <property type="entry name" value="GAMMA TUBULIN COMPLEX COMPONENT C-TERMINAL DOMAIN-CONTAINING PROTEIN"/>
    <property type="match status" value="1"/>
</dbReference>
<evidence type="ECO:0000259" key="5">
    <source>
        <dbReference type="PROSITE" id="PS50093"/>
    </source>
</evidence>
<dbReference type="SMART" id="SM00089">
    <property type="entry name" value="PKD"/>
    <property type="match status" value="1"/>
</dbReference>
<accession>A0A2S6IAM3</accession>
<dbReference type="Gene3D" id="2.130.10.130">
    <property type="entry name" value="Integrin alpha, N-terminal"/>
    <property type="match status" value="3"/>
</dbReference>
<dbReference type="RefSeq" id="WP_104419052.1">
    <property type="nucleotide sequence ID" value="NZ_PTJC01000005.1"/>
</dbReference>
<dbReference type="SUPFAM" id="SSF69318">
    <property type="entry name" value="Integrin alpha N-terminal domain"/>
    <property type="match status" value="1"/>
</dbReference>
<name>A0A2S6IAM3_9BACT</name>
<dbReference type="Pfam" id="PF02412">
    <property type="entry name" value="TSP_3"/>
    <property type="match status" value="1"/>
</dbReference>
<gene>
    <name evidence="6" type="ORF">CLV84_1477</name>
</gene>
<dbReference type="GO" id="GO:0005509">
    <property type="term" value="F:calcium ion binding"/>
    <property type="evidence" value="ECO:0007669"/>
    <property type="project" value="InterPro"/>
</dbReference>
<organism evidence="6 7">
    <name type="scientific">Neolewinella xylanilytica</name>
    <dbReference type="NCBI Taxonomy" id="1514080"/>
    <lineage>
        <taxon>Bacteria</taxon>
        <taxon>Pseudomonadati</taxon>
        <taxon>Bacteroidota</taxon>
        <taxon>Saprospiria</taxon>
        <taxon>Saprospirales</taxon>
        <taxon>Lewinellaceae</taxon>
        <taxon>Neolewinella</taxon>
    </lineage>
</organism>
<evidence type="ECO:0000256" key="1">
    <source>
        <dbReference type="ARBA" id="ARBA00022729"/>
    </source>
</evidence>
<dbReference type="InterPro" id="IPR028994">
    <property type="entry name" value="Integrin_alpha_N"/>
</dbReference>
<dbReference type="PROSITE" id="PS50093">
    <property type="entry name" value="PKD"/>
    <property type="match status" value="1"/>
</dbReference>
<feature type="region of interest" description="Disordered" evidence="4">
    <location>
        <begin position="1056"/>
        <end position="1083"/>
    </location>
</feature>
<dbReference type="InterPro" id="IPR028974">
    <property type="entry name" value="TSP_type-3_rpt"/>
</dbReference>
<dbReference type="Pfam" id="PF18962">
    <property type="entry name" value="Por_Secre_tail"/>
    <property type="match status" value="1"/>
</dbReference>
<dbReference type="Gene3D" id="2.60.120.260">
    <property type="entry name" value="Galactose-binding domain-like"/>
    <property type="match status" value="2"/>
</dbReference>
<dbReference type="PROSITE" id="PS51470">
    <property type="entry name" value="FG_GAP"/>
    <property type="match status" value="1"/>
</dbReference>
<comment type="caution">
    <text evidence="6">The sequence shown here is derived from an EMBL/GenBank/DDBJ whole genome shotgun (WGS) entry which is preliminary data.</text>
</comment>
<protein>
    <submittedName>
        <fullName evidence="6">Putative secreted protein (Por secretion system target)</fullName>
    </submittedName>
</protein>
<dbReference type="InterPro" id="IPR026444">
    <property type="entry name" value="Secre_tail"/>
</dbReference>
<sequence length="1172" mass="124194">MPLPTTSVSRFFLTGRIGHRTPPRWIAAWLLLAFLLPAPGATQEFYQTAKLLASDRAVGDRFGSSVEMSGNLAVVGAPGHDNTGSTPNAGSAYLFARDSGSANQWKQIAELNASDGQAETYFGYSVAVSDDLVVVGAPGGNTRGSIPGAAYVFARISGGSSQWEQIAKLPSPYGSAGDGFGHSVATNGELVIVGAFSDATDGPGIGAAYVFSRNGGGTDQWGQIVKLSASNPADYDNFGRDVAISGDTVIVGALNNSDEGLQAGFASIFSRNTGGADQWGQIARLTAPNPVYPNYFGRRVSISGDRAIVSDEWDDERGSDTGAAYIFGRDVGGPNRWGQVAKLIPEVGSTSAGFGYDVAIGDSLAIVAAPFDDEKGPYSGSAYTFSQNVGGTDQWGFVNKLVAMDGSAEQYFASSVAASDNLAFIGATRAESRTLRSGAAYIFANQADCSLSLSSPTVVAESCPAASDGSIVVQATGSSGEDLVYTLTGQVARTTTTGTFTGLPAGNYRVTVSGGGCTATSEWISVRGGDHTSPSAVARDITVQLNRSGTVTITAADLDNGSTDACGIAQLSINRDSFSCTDLGQNTVVLTVTDVAGNQATTSATVTVVAHPDQVDTNGDEIIDACEGYPLGESDLWLEAECATIGREWSRISIPGSFPDMAVFLSGNNSLTRPPFDVPDNQVSFTLYNVQVGSYKLFARVLAANRDSDSYWVRVNGGDWYAWNRDIERGSTYNWNRMPVTVDLRAGTNLIDFAYRESNTFLDKIYLTRGETTPVGPGEPGENCAGPENLPPIAAVHQTHYEGVAPFTVTLDGSLSYDPEGGPLTYAWTYDENTQSGVTFQETFPPGTYPILLTVTDNNGSIDIVRVIVAVTAPTADSDNDGVLDGEDNCPYTYNPTQTDADGDGIGDACADDLSGNTSYWLEAECAMVGDNWVVVNDPTVSRDQFVYAPGQNALDNPPGDPAANFLRFTIDDAEAGRFRLYTRSRARGPDRDSYWVRLNGGTWYRLSGLRRGAAFTWNFFRTALYLQSGTNVLDIAFREGDTELDKIHLTKLGGTPNGLGGQATNCDQSSPPLAKSHPTPPAFQPAAASHEALVYPVPAREAVTLQLTSPYTGEVSVSIYDVNGRRVSSRNLQKVADVHTEQFELGTLPAGMYRLTVREGTEVTVSTFVKL</sequence>
<dbReference type="SUPFAM" id="SSF103647">
    <property type="entry name" value="TSP type-3 repeat"/>
    <property type="match status" value="1"/>
</dbReference>
<evidence type="ECO:0000256" key="2">
    <source>
        <dbReference type="ARBA" id="ARBA00022737"/>
    </source>
</evidence>